<dbReference type="AlphaFoldDB" id="A0A7R8D1Q7"/>
<organism evidence="1 2">
    <name type="scientific">Lepeophtheirus salmonis</name>
    <name type="common">Salmon louse</name>
    <name type="synonym">Caligus salmonis</name>
    <dbReference type="NCBI Taxonomy" id="72036"/>
    <lineage>
        <taxon>Eukaryota</taxon>
        <taxon>Metazoa</taxon>
        <taxon>Ecdysozoa</taxon>
        <taxon>Arthropoda</taxon>
        <taxon>Crustacea</taxon>
        <taxon>Multicrustacea</taxon>
        <taxon>Hexanauplia</taxon>
        <taxon>Copepoda</taxon>
        <taxon>Siphonostomatoida</taxon>
        <taxon>Caligidae</taxon>
        <taxon>Lepeophtheirus</taxon>
    </lineage>
</organism>
<dbReference type="Gene3D" id="1.25.40.10">
    <property type="entry name" value="Tetratricopeptide repeat domain"/>
    <property type="match status" value="1"/>
</dbReference>
<dbReference type="Gene3D" id="2.170.270.10">
    <property type="entry name" value="SET domain"/>
    <property type="match status" value="1"/>
</dbReference>
<accession>A0A7R8D1Q7</accession>
<dbReference type="EMBL" id="HG994586">
    <property type="protein sequence ID" value="CAF2993731.1"/>
    <property type="molecule type" value="Genomic_DNA"/>
</dbReference>
<keyword evidence="1" id="KW-0808">Transferase</keyword>
<dbReference type="Proteomes" id="UP000675881">
    <property type="component" value="Chromosome 7"/>
</dbReference>
<dbReference type="PANTHER" id="PTHR46455:SF4">
    <property type="entry name" value="GH11294P"/>
    <property type="match status" value="1"/>
</dbReference>
<dbReference type="SUPFAM" id="SSF82199">
    <property type="entry name" value="SET domain"/>
    <property type="match status" value="1"/>
</dbReference>
<dbReference type="InterPro" id="IPR011990">
    <property type="entry name" value="TPR-like_helical_dom_sf"/>
</dbReference>
<reference evidence="1" key="1">
    <citation type="submission" date="2021-02" db="EMBL/GenBank/DDBJ databases">
        <authorList>
            <person name="Bekaert M."/>
        </authorList>
    </citation>
    <scope>NUCLEOTIDE SEQUENCE</scope>
    <source>
        <strain evidence="1">IoA-00</strain>
    </source>
</reference>
<sequence>MTMLRVIREFFSVPSTRFPDEDILALCGILFVNSHEVPVTMSPSQALYQNASLLEHSCVNNASKHFDMNCNILIRVAIPIKKGEHISIMYSDPIWGTVNRQQHLLETKFFTCRCIRCQDPTELNTHFSSIRCPGCPAGFLVSLDPFNYESDWKCETCNRVETPRFVNAVIRSIGEELISLEKGSPEACLSFVKKTFAEFTSSSLLSHGCQIGSMSNDWSEFLWNWK</sequence>
<gene>
    <name evidence="1" type="ORF">LSAA_13180</name>
</gene>
<dbReference type="GO" id="GO:0140999">
    <property type="term" value="F:histone H3K4 trimethyltransferase activity"/>
    <property type="evidence" value="ECO:0007669"/>
    <property type="project" value="UniProtKB-EC"/>
</dbReference>
<dbReference type="GO" id="GO:0032259">
    <property type="term" value="P:methylation"/>
    <property type="evidence" value="ECO:0007669"/>
    <property type="project" value="UniProtKB-KW"/>
</dbReference>
<dbReference type="PANTHER" id="PTHR46455">
    <property type="entry name" value="SET AND MYND DOMAIN CONTAINING, ARTHROPOD-SPECIFIC, MEMBER 4, ISOFORM A"/>
    <property type="match status" value="1"/>
</dbReference>
<proteinExistence type="predicted"/>
<dbReference type="GO" id="GO:0140954">
    <property type="term" value="F:histone H3K36 dimethyltransferase activity"/>
    <property type="evidence" value="ECO:0007669"/>
    <property type="project" value="UniProtKB-EC"/>
</dbReference>
<dbReference type="OrthoDB" id="5952526at2759"/>
<dbReference type="EC" id="2.1.1.354" evidence="1"/>
<evidence type="ECO:0000313" key="1">
    <source>
        <dbReference type="EMBL" id="CAF2993731.1"/>
    </source>
</evidence>
<dbReference type="EC" id="2.1.1.357" evidence="1"/>
<dbReference type="CDD" id="cd20071">
    <property type="entry name" value="SET_SMYD"/>
    <property type="match status" value="1"/>
</dbReference>
<keyword evidence="1" id="KW-0489">Methyltransferase</keyword>
<name>A0A7R8D1Q7_LEPSM</name>
<keyword evidence="2" id="KW-1185">Reference proteome</keyword>
<dbReference type="InterPro" id="IPR053010">
    <property type="entry name" value="SET_SmydA-8"/>
</dbReference>
<protein>
    <submittedName>
        <fullName evidence="1">SMYD</fullName>
        <ecNumber evidence="1">2.1.1.354</ecNumber>
        <ecNumber evidence="1">2.1.1.357</ecNumber>
    </submittedName>
</protein>
<evidence type="ECO:0000313" key="2">
    <source>
        <dbReference type="Proteomes" id="UP000675881"/>
    </source>
</evidence>
<dbReference type="InterPro" id="IPR046341">
    <property type="entry name" value="SET_dom_sf"/>
</dbReference>